<name>A0A6J4U681_9BACT</name>
<feature type="region of interest" description="Disordered" evidence="1">
    <location>
        <begin position="1"/>
        <end position="31"/>
    </location>
</feature>
<dbReference type="SUPFAM" id="SSF46894">
    <property type="entry name" value="C-terminal effector domain of the bipartite response regulators"/>
    <property type="match status" value="1"/>
</dbReference>
<feature type="compositionally biased region" description="Basic and acidic residues" evidence="1">
    <location>
        <begin position="1"/>
        <end position="23"/>
    </location>
</feature>
<accession>A0A6J4U681</accession>
<gene>
    <name evidence="2" type="ORF">AVDCRST_MAG19-1551</name>
</gene>
<evidence type="ECO:0008006" key="3">
    <source>
        <dbReference type="Google" id="ProtNLM"/>
    </source>
</evidence>
<organism evidence="2">
    <name type="scientific">uncultured Thermomicrobiales bacterium</name>
    <dbReference type="NCBI Taxonomy" id="1645740"/>
    <lineage>
        <taxon>Bacteria</taxon>
        <taxon>Pseudomonadati</taxon>
        <taxon>Thermomicrobiota</taxon>
        <taxon>Thermomicrobia</taxon>
        <taxon>Thermomicrobiales</taxon>
        <taxon>environmental samples</taxon>
    </lineage>
</organism>
<dbReference type="Gene3D" id="1.10.10.10">
    <property type="entry name" value="Winged helix-like DNA-binding domain superfamily/Winged helix DNA-binding domain"/>
    <property type="match status" value="1"/>
</dbReference>
<evidence type="ECO:0000256" key="1">
    <source>
        <dbReference type="SAM" id="MobiDB-lite"/>
    </source>
</evidence>
<dbReference type="EMBL" id="CADCWL010000001">
    <property type="protein sequence ID" value="CAA9541503.1"/>
    <property type="molecule type" value="Genomic_DNA"/>
</dbReference>
<reference evidence="2" key="1">
    <citation type="submission" date="2020-02" db="EMBL/GenBank/DDBJ databases">
        <authorList>
            <person name="Meier V. D."/>
        </authorList>
    </citation>
    <scope>NUCLEOTIDE SEQUENCE</scope>
    <source>
        <strain evidence="2">AVDCRST_MAG19</strain>
    </source>
</reference>
<sequence>MQAGGRGRDGPRPLHRAGVEREAIAPTTKPSPLKLRAAEMLALTVADRSNPEPAAALFIRRRTVTSDVANVFARL</sequence>
<dbReference type="GO" id="GO:0006355">
    <property type="term" value="P:regulation of DNA-templated transcription"/>
    <property type="evidence" value="ECO:0007669"/>
    <property type="project" value="InterPro"/>
</dbReference>
<dbReference type="GO" id="GO:0003677">
    <property type="term" value="F:DNA binding"/>
    <property type="evidence" value="ECO:0007669"/>
    <property type="project" value="InterPro"/>
</dbReference>
<protein>
    <recommendedName>
        <fullName evidence="3">HTH luxR-type domain-containing protein</fullName>
    </recommendedName>
</protein>
<evidence type="ECO:0000313" key="2">
    <source>
        <dbReference type="EMBL" id="CAA9541503.1"/>
    </source>
</evidence>
<dbReference type="AlphaFoldDB" id="A0A6J4U681"/>
<proteinExistence type="predicted"/>
<dbReference type="InterPro" id="IPR036388">
    <property type="entry name" value="WH-like_DNA-bd_sf"/>
</dbReference>
<dbReference type="InterPro" id="IPR016032">
    <property type="entry name" value="Sig_transdc_resp-reg_C-effctor"/>
</dbReference>